<accession>A0A9D1ZT53</accession>
<name>A0A9D1ZT53_9MICC</name>
<dbReference type="Pfam" id="PF17395">
    <property type="entry name" value="DUF5403"/>
    <property type="match status" value="1"/>
</dbReference>
<comment type="caution">
    <text evidence="1">The sequence shown here is derived from an EMBL/GenBank/DDBJ whole genome shotgun (WGS) entry which is preliminary data.</text>
</comment>
<dbReference type="Proteomes" id="UP000824134">
    <property type="component" value="Unassembled WGS sequence"/>
</dbReference>
<evidence type="ECO:0000313" key="2">
    <source>
        <dbReference type="Proteomes" id="UP000824134"/>
    </source>
</evidence>
<evidence type="ECO:0000313" key="1">
    <source>
        <dbReference type="EMBL" id="HIY94946.1"/>
    </source>
</evidence>
<gene>
    <name evidence="1" type="ORF">H9821_04685</name>
</gene>
<organism evidence="1 2">
    <name type="scientific">Candidatus Rothia avicola</name>
    <dbReference type="NCBI Taxonomy" id="2840478"/>
    <lineage>
        <taxon>Bacteria</taxon>
        <taxon>Bacillati</taxon>
        <taxon>Actinomycetota</taxon>
        <taxon>Actinomycetes</taxon>
        <taxon>Micrococcales</taxon>
        <taxon>Micrococcaceae</taxon>
        <taxon>Rothia</taxon>
    </lineage>
</organism>
<reference evidence="1" key="1">
    <citation type="journal article" date="2021" name="PeerJ">
        <title>Extensive microbial diversity within the chicken gut microbiome revealed by metagenomics and culture.</title>
        <authorList>
            <person name="Gilroy R."/>
            <person name="Ravi A."/>
            <person name="Getino M."/>
            <person name="Pursley I."/>
            <person name="Horton D.L."/>
            <person name="Alikhan N.F."/>
            <person name="Baker D."/>
            <person name="Gharbi K."/>
            <person name="Hall N."/>
            <person name="Watson M."/>
            <person name="Adriaenssens E.M."/>
            <person name="Foster-Nyarko E."/>
            <person name="Jarju S."/>
            <person name="Secka A."/>
            <person name="Antonio M."/>
            <person name="Oren A."/>
            <person name="Chaudhuri R.R."/>
            <person name="La Ragione R."/>
            <person name="Hildebrand F."/>
            <person name="Pallen M.J."/>
        </authorList>
    </citation>
    <scope>NUCLEOTIDE SEQUENCE</scope>
    <source>
        <strain evidence="1">ChiHjej12B11-9195</strain>
    </source>
</reference>
<dbReference type="EMBL" id="DXCN01000039">
    <property type="protein sequence ID" value="HIY94946.1"/>
    <property type="molecule type" value="Genomic_DNA"/>
</dbReference>
<sequence length="100" mass="10627">MAELYKNAGIEVARMVGISDAMDDLADQTATKVRAIASAHADTGAFAESIRVEKEMGEDGVLDRIISSEVEGVMAIEFGHHEGDTFVPGKFAFTQVAHSG</sequence>
<dbReference type="InterPro" id="IPR039452">
    <property type="entry name" value="DUF5403"/>
</dbReference>
<reference evidence="1" key="2">
    <citation type="submission" date="2021-04" db="EMBL/GenBank/DDBJ databases">
        <authorList>
            <person name="Gilroy R."/>
        </authorList>
    </citation>
    <scope>NUCLEOTIDE SEQUENCE</scope>
    <source>
        <strain evidence="1">ChiHjej12B11-9195</strain>
    </source>
</reference>
<proteinExistence type="predicted"/>
<dbReference type="AlphaFoldDB" id="A0A9D1ZT53"/>
<protein>
    <submittedName>
        <fullName evidence="1">DUF5403 family protein</fullName>
    </submittedName>
</protein>